<dbReference type="EMBL" id="CALNXI010000671">
    <property type="protein sequence ID" value="CAH3031437.1"/>
    <property type="molecule type" value="Genomic_DNA"/>
</dbReference>
<dbReference type="Gene3D" id="2.60.40.4100">
    <property type="entry name" value="Zona pellucida, ZP-C domain"/>
    <property type="match status" value="1"/>
</dbReference>
<dbReference type="InterPro" id="IPR048290">
    <property type="entry name" value="ZP_chr"/>
</dbReference>
<feature type="domain" description="ZP" evidence="4">
    <location>
        <begin position="1"/>
        <end position="206"/>
    </location>
</feature>
<comment type="caution">
    <text evidence="5">The sequence shown here is derived from an EMBL/GenBank/DDBJ whole genome shotgun (WGS) entry which is preliminary data.</text>
</comment>
<evidence type="ECO:0000256" key="2">
    <source>
        <dbReference type="ARBA" id="ARBA00023157"/>
    </source>
</evidence>
<gene>
    <name evidence="5" type="ORF">PEVE_00038864</name>
</gene>
<dbReference type="PROSITE" id="PS51034">
    <property type="entry name" value="ZP_2"/>
    <property type="match status" value="1"/>
</dbReference>
<proteinExistence type="predicted"/>
<evidence type="ECO:0000256" key="1">
    <source>
        <dbReference type="ARBA" id="ARBA00022729"/>
    </source>
</evidence>
<evidence type="ECO:0000313" key="5">
    <source>
        <dbReference type="EMBL" id="CAH3031437.1"/>
    </source>
</evidence>
<organism evidence="5 6">
    <name type="scientific">Porites evermanni</name>
    <dbReference type="NCBI Taxonomy" id="104178"/>
    <lineage>
        <taxon>Eukaryota</taxon>
        <taxon>Metazoa</taxon>
        <taxon>Cnidaria</taxon>
        <taxon>Anthozoa</taxon>
        <taxon>Hexacorallia</taxon>
        <taxon>Scleractinia</taxon>
        <taxon>Fungiina</taxon>
        <taxon>Poritidae</taxon>
        <taxon>Porites</taxon>
    </lineage>
</organism>
<keyword evidence="6" id="KW-1185">Reference proteome</keyword>
<evidence type="ECO:0000256" key="3">
    <source>
        <dbReference type="ARBA" id="ARBA00023180"/>
    </source>
</evidence>
<protein>
    <recommendedName>
        <fullName evidence="4">ZP domain-containing protein</fullName>
    </recommendedName>
</protein>
<dbReference type="SMART" id="SM00241">
    <property type="entry name" value="ZP"/>
    <property type="match status" value="1"/>
</dbReference>
<dbReference type="PANTHER" id="PTHR14002">
    <property type="entry name" value="ENDOGLIN/TGF-BETA RECEPTOR TYPE III"/>
    <property type="match status" value="1"/>
</dbReference>
<keyword evidence="3" id="KW-0325">Glycoprotein</keyword>
<sequence length="322" mass="36767">TLTISFPVTWLDFTPSWCTRYGRKKLSKEAVPKSESCMRLCVKLNPYCKAVEWWTKAGGLCFECTRPSWMRRYRDASDLANPPHVFIEKLAYTPKDYPVEVKLREHLYFQASVKTKDKTLSVLAENCYSTPSKNRNHDDKYYLIKDGCPVDKSTAVVKSIKVSKTRFKTEAFKFIADHPFVFVHCEIRICDARNSNSRCAQGCITEMRKRRDVRNDDVLYPLAQGPLTISSDTTPNLSSATKSALQGKQNDIIHIVCYCSRCPCNGSNIFALHCGNGLVTKQKIPLSHCPHSEGYMLLLYFISKSHIYMLLQLDILQCFGDI</sequence>
<name>A0ABN8MMJ2_9CNID</name>
<dbReference type="Pfam" id="PF00100">
    <property type="entry name" value="Zona_pellucida"/>
    <property type="match status" value="1"/>
</dbReference>
<keyword evidence="2" id="KW-1015">Disulfide bond</keyword>
<dbReference type="Proteomes" id="UP001159427">
    <property type="component" value="Unassembled WGS sequence"/>
</dbReference>
<evidence type="ECO:0000259" key="4">
    <source>
        <dbReference type="PROSITE" id="PS51034"/>
    </source>
</evidence>
<dbReference type="PANTHER" id="PTHR14002:SF43">
    <property type="entry name" value="DELTA-LIKE PROTEIN"/>
    <property type="match status" value="1"/>
</dbReference>
<accession>A0ABN8MMJ2</accession>
<dbReference type="InterPro" id="IPR001507">
    <property type="entry name" value="ZP_dom"/>
</dbReference>
<dbReference type="PRINTS" id="PR00023">
    <property type="entry name" value="ZPELLUCIDA"/>
</dbReference>
<keyword evidence="1" id="KW-0732">Signal</keyword>
<dbReference type="InterPro" id="IPR055355">
    <property type="entry name" value="ZP-C"/>
</dbReference>
<dbReference type="InterPro" id="IPR042235">
    <property type="entry name" value="ZP-C_dom"/>
</dbReference>
<feature type="non-terminal residue" evidence="5">
    <location>
        <position position="1"/>
    </location>
</feature>
<evidence type="ECO:0000313" key="6">
    <source>
        <dbReference type="Proteomes" id="UP001159427"/>
    </source>
</evidence>
<reference evidence="5 6" key="1">
    <citation type="submission" date="2022-05" db="EMBL/GenBank/DDBJ databases">
        <authorList>
            <consortium name="Genoscope - CEA"/>
            <person name="William W."/>
        </authorList>
    </citation>
    <scope>NUCLEOTIDE SEQUENCE [LARGE SCALE GENOMIC DNA]</scope>
</reference>